<feature type="domain" description="Bromo" evidence="4">
    <location>
        <begin position="1"/>
        <end position="43"/>
    </location>
</feature>
<evidence type="ECO:0000256" key="2">
    <source>
        <dbReference type="PROSITE-ProRule" id="PRU00035"/>
    </source>
</evidence>
<gene>
    <name evidence="5" type="primary">TAF1_4</name>
    <name evidence="5" type="ORF">OS493_026308</name>
</gene>
<evidence type="ECO:0000313" key="5">
    <source>
        <dbReference type="EMBL" id="KAJ7383775.1"/>
    </source>
</evidence>
<dbReference type="PROSITE" id="PS50014">
    <property type="entry name" value="BROMODOMAIN_2"/>
    <property type="match status" value="2"/>
</dbReference>
<proteinExistence type="predicted"/>
<dbReference type="InterPro" id="IPR018359">
    <property type="entry name" value="Bromodomain_CS"/>
</dbReference>
<evidence type="ECO:0000259" key="4">
    <source>
        <dbReference type="PROSITE" id="PS50014"/>
    </source>
</evidence>
<dbReference type="OrthoDB" id="5989931at2759"/>
<evidence type="ECO:0000313" key="6">
    <source>
        <dbReference type="Proteomes" id="UP001163046"/>
    </source>
</evidence>
<dbReference type="PANTHER" id="PTHR13900">
    <property type="entry name" value="TRANSCRIPTION INITIATION FACTOR TFIID"/>
    <property type="match status" value="1"/>
</dbReference>
<dbReference type="SUPFAM" id="SSF47370">
    <property type="entry name" value="Bromodomain"/>
    <property type="match status" value="2"/>
</dbReference>
<dbReference type="InterPro" id="IPR036427">
    <property type="entry name" value="Bromodomain-like_sf"/>
</dbReference>
<dbReference type="GO" id="GO:0016251">
    <property type="term" value="F:RNA polymerase II general transcription initiation factor activity"/>
    <property type="evidence" value="ECO:0007669"/>
    <property type="project" value="InterPro"/>
</dbReference>
<dbReference type="GO" id="GO:0004402">
    <property type="term" value="F:histone acetyltransferase activity"/>
    <property type="evidence" value="ECO:0007669"/>
    <property type="project" value="InterPro"/>
</dbReference>
<protein>
    <submittedName>
        <fullName evidence="5">Transcription initiation factor TFIID subunit 1</fullName>
    </submittedName>
</protein>
<dbReference type="Gene3D" id="1.20.920.10">
    <property type="entry name" value="Bromodomain-like"/>
    <property type="match status" value="2"/>
</dbReference>
<dbReference type="GO" id="GO:0005669">
    <property type="term" value="C:transcription factor TFIID complex"/>
    <property type="evidence" value="ECO:0007669"/>
    <property type="project" value="InterPro"/>
</dbReference>
<dbReference type="InterPro" id="IPR001487">
    <property type="entry name" value="Bromodomain"/>
</dbReference>
<dbReference type="SMART" id="SM00297">
    <property type="entry name" value="BROMO"/>
    <property type="match status" value="1"/>
</dbReference>
<name>A0A9X0D1U6_9CNID</name>
<dbReference type="Pfam" id="PF00439">
    <property type="entry name" value="Bromodomain"/>
    <property type="match status" value="2"/>
</dbReference>
<dbReference type="PROSITE" id="PS00633">
    <property type="entry name" value="BROMODOMAIN_1"/>
    <property type="match status" value="1"/>
</dbReference>
<dbReference type="PRINTS" id="PR00503">
    <property type="entry name" value="BROMODOMAIN"/>
</dbReference>
<reference evidence="5" key="1">
    <citation type="submission" date="2023-01" db="EMBL/GenBank/DDBJ databases">
        <title>Genome assembly of the deep-sea coral Lophelia pertusa.</title>
        <authorList>
            <person name="Herrera S."/>
            <person name="Cordes E."/>
        </authorList>
    </citation>
    <scope>NUCLEOTIDE SEQUENCE</scope>
    <source>
        <strain evidence="5">USNM1676648</strain>
        <tissue evidence="5">Polyp</tissue>
    </source>
</reference>
<dbReference type="GO" id="GO:0017025">
    <property type="term" value="F:TBP-class protein binding"/>
    <property type="evidence" value="ECO:0007669"/>
    <property type="project" value="InterPro"/>
</dbReference>
<dbReference type="Proteomes" id="UP001163046">
    <property type="component" value="Unassembled WGS sequence"/>
</dbReference>
<feature type="domain" description="Bromo" evidence="4">
    <location>
        <begin position="95"/>
        <end position="157"/>
    </location>
</feature>
<organism evidence="5 6">
    <name type="scientific">Desmophyllum pertusum</name>
    <dbReference type="NCBI Taxonomy" id="174260"/>
    <lineage>
        <taxon>Eukaryota</taxon>
        <taxon>Metazoa</taxon>
        <taxon>Cnidaria</taxon>
        <taxon>Anthozoa</taxon>
        <taxon>Hexacorallia</taxon>
        <taxon>Scleractinia</taxon>
        <taxon>Caryophylliina</taxon>
        <taxon>Caryophylliidae</taxon>
        <taxon>Desmophyllum</taxon>
    </lineage>
</organism>
<dbReference type="InterPro" id="IPR040240">
    <property type="entry name" value="TAF1"/>
</dbReference>
<sequence length="187" mass="21745">MDLQTMRENLRKCKYLSKEEFLENATLIVSNSVLYNGAKHAYTATAQQMLDICIKALNEKEEEIIQLEKEINPILSDDPQIAFSFILENLVVQLKAMQESWPFQKPVSSKQVPDYYEVVKTPIDLLTIKQQVQGHAYQNRDEFMEHVRIMYRNSVVYKVRCNFTPEIKLKILLTALHTCSIIALFTV</sequence>
<keyword evidence="3" id="KW-0175">Coiled coil</keyword>
<evidence type="ECO:0000256" key="3">
    <source>
        <dbReference type="SAM" id="Coils"/>
    </source>
</evidence>
<keyword evidence="6" id="KW-1185">Reference proteome</keyword>
<dbReference type="AlphaFoldDB" id="A0A9X0D1U6"/>
<dbReference type="PANTHER" id="PTHR13900:SF0">
    <property type="entry name" value="TRANSCRIPTION INITIATION FACTOR TFIID SUBUNIT 1"/>
    <property type="match status" value="1"/>
</dbReference>
<comment type="caution">
    <text evidence="5">The sequence shown here is derived from an EMBL/GenBank/DDBJ whole genome shotgun (WGS) entry which is preliminary data.</text>
</comment>
<evidence type="ECO:0000256" key="1">
    <source>
        <dbReference type="ARBA" id="ARBA00023117"/>
    </source>
</evidence>
<dbReference type="GO" id="GO:0051123">
    <property type="term" value="P:RNA polymerase II preinitiation complex assembly"/>
    <property type="evidence" value="ECO:0007669"/>
    <property type="project" value="TreeGrafter"/>
</dbReference>
<keyword evidence="1 2" id="KW-0103">Bromodomain</keyword>
<dbReference type="EMBL" id="MU825895">
    <property type="protein sequence ID" value="KAJ7383775.1"/>
    <property type="molecule type" value="Genomic_DNA"/>
</dbReference>
<accession>A0A9X0D1U6</accession>
<feature type="coiled-coil region" evidence="3">
    <location>
        <begin position="50"/>
        <end position="77"/>
    </location>
</feature>